<dbReference type="Proteomes" id="UP001489004">
    <property type="component" value="Unassembled WGS sequence"/>
</dbReference>
<feature type="region of interest" description="Disordered" evidence="1">
    <location>
        <begin position="1"/>
        <end position="34"/>
    </location>
</feature>
<dbReference type="EMBL" id="JALJOR010000018">
    <property type="protein sequence ID" value="KAK9804275.1"/>
    <property type="molecule type" value="Genomic_DNA"/>
</dbReference>
<dbReference type="AlphaFoldDB" id="A0AAW1P7Q8"/>
<proteinExistence type="predicted"/>
<evidence type="ECO:0000313" key="3">
    <source>
        <dbReference type="Proteomes" id="UP001489004"/>
    </source>
</evidence>
<name>A0AAW1P7Q8_9CHLO</name>
<organism evidence="2 3">
    <name type="scientific">[Myrmecia] bisecta</name>
    <dbReference type="NCBI Taxonomy" id="41462"/>
    <lineage>
        <taxon>Eukaryota</taxon>
        <taxon>Viridiplantae</taxon>
        <taxon>Chlorophyta</taxon>
        <taxon>core chlorophytes</taxon>
        <taxon>Trebouxiophyceae</taxon>
        <taxon>Trebouxiales</taxon>
        <taxon>Trebouxiaceae</taxon>
        <taxon>Myrmecia</taxon>
    </lineage>
</organism>
<comment type="caution">
    <text evidence="2">The sequence shown here is derived from an EMBL/GenBank/DDBJ whole genome shotgun (WGS) entry which is preliminary data.</text>
</comment>
<evidence type="ECO:0000313" key="2">
    <source>
        <dbReference type="EMBL" id="KAK9804275.1"/>
    </source>
</evidence>
<sequence>MPSPRIASKPIALPGAAPCQEDQHPKLVDSDEGTAASGAAVKSVVRRSGGLAELLDQGAEIRRIMQCGSQAGSPPSASWLGVSPPTRATGAANPLVSDFNWKKQVKMSSHNNLQALREMDAHGVSFLRSTSFGDCRLLLESPEYGLLAGSLSDTDETCSVAANGLRGLAGRNSPICCQRGFQLGY</sequence>
<keyword evidence="3" id="KW-1185">Reference proteome</keyword>
<reference evidence="2 3" key="1">
    <citation type="journal article" date="2024" name="Nat. Commun.">
        <title>Phylogenomics reveals the evolutionary origins of lichenization in chlorophyte algae.</title>
        <authorList>
            <person name="Puginier C."/>
            <person name="Libourel C."/>
            <person name="Otte J."/>
            <person name="Skaloud P."/>
            <person name="Haon M."/>
            <person name="Grisel S."/>
            <person name="Petersen M."/>
            <person name="Berrin J.G."/>
            <person name="Delaux P.M."/>
            <person name="Dal Grande F."/>
            <person name="Keller J."/>
        </authorList>
    </citation>
    <scope>NUCLEOTIDE SEQUENCE [LARGE SCALE GENOMIC DNA]</scope>
    <source>
        <strain evidence="2 3">SAG 2043</strain>
    </source>
</reference>
<accession>A0AAW1P7Q8</accession>
<gene>
    <name evidence="2" type="ORF">WJX72_004335</name>
</gene>
<protein>
    <submittedName>
        <fullName evidence="2">Uncharacterized protein</fullName>
    </submittedName>
</protein>
<evidence type="ECO:0000256" key="1">
    <source>
        <dbReference type="SAM" id="MobiDB-lite"/>
    </source>
</evidence>